<gene>
    <name evidence="1" type="ORF">SAMN04489713_104337</name>
</gene>
<evidence type="ECO:0000313" key="2">
    <source>
        <dbReference type="Proteomes" id="UP000183413"/>
    </source>
</evidence>
<sequence>MQTLDGNAIAGLLQDIFGEEMTSATAVCGTCGSAAALAGAVVYPHLPGHVVRCRTCTGLLMVVTRVRGIYCLDLQGIAALDRPDDTRADAAGDRTPATG</sequence>
<organism evidence="1 2">
    <name type="scientific">Actinomadura madurae</name>
    <dbReference type="NCBI Taxonomy" id="1993"/>
    <lineage>
        <taxon>Bacteria</taxon>
        <taxon>Bacillati</taxon>
        <taxon>Actinomycetota</taxon>
        <taxon>Actinomycetes</taxon>
        <taxon>Streptosporangiales</taxon>
        <taxon>Thermomonosporaceae</taxon>
        <taxon>Actinomadura</taxon>
    </lineage>
</organism>
<dbReference type="EMBL" id="FOVH01000004">
    <property type="protein sequence ID" value="SFO16409.1"/>
    <property type="molecule type" value="Genomic_DNA"/>
</dbReference>
<proteinExistence type="predicted"/>
<accession>A0A1I5EYD6</accession>
<dbReference type="AlphaFoldDB" id="A0A1I5EYD6"/>
<keyword evidence="2" id="KW-1185">Reference proteome</keyword>
<dbReference type="InParanoid" id="A0A1I5EYD6"/>
<dbReference type="InterPro" id="IPR045423">
    <property type="entry name" value="DUF6510"/>
</dbReference>
<name>A0A1I5EYD6_9ACTN</name>
<protein>
    <recommendedName>
        <fullName evidence="3">MJ0042 family finger-like domain-containing protein</fullName>
    </recommendedName>
</protein>
<reference evidence="1 2" key="1">
    <citation type="submission" date="2016-10" db="EMBL/GenBank/DDBJ databases">
        <authorList>
            <person name="de Groot N.N."/>
        </authorList>
    </citation>
    <scope>NUCLEOTIDE SEQUENCE [LARGE SCALE GENOMIC DNA]</scope>
    <source>
        <strain evidence="1 2">DSM 43067</strain>
    </source>
</reference>
<dbReference type="STRING" id="1993.SAMN04489713_104337"/>
<evidence type="ECO:0008006" key="3">
    <source>
        <dbReference type="Google" id="ProtNLM"/>
    </source>
</evidence>
<evidence type="ECO:0000313" key="1">
    <source>
        <dbReference type="EMBL" id="SFO16409.1"/>
    </source>
</evidence>
<dbReference type="Pfam" id="PF20120">
    <property type="entry name" value="DUF6510"/>
    <property type="match status" value="1"/>
</dbReference>
<dbReference type="RefSeq" id="WP_075021144.1">
    <property type="nucleotide sequence ID" value="NZ_FOVH01000004.1"/>
</dbReference>
<dbReference type="Proteomes" id="UP000183413">
    <property type="component" value="Unassembled WGS sequence"/>
</dbReference>